<gene>
    <name evidence="1" type="ORF">CEG18_11980</name>
</gene>
<accession>A0A2D0ADQ4</accession>
<organism evidence="1 2">
    <name type="scientific">Pseudomonas nitroreducens</name>
    <dbReference type="NCBI Taxonomy" id="46680"/>
    <lineage>
        <taxon>Bacteria</taxon>
        <taxon>Pseudomonadati</taxon>
        <taxon>Pseudomonadota</taxon>
        <taxon>Gammaproteobacteria</taxon>
        <taxon>Pseudomonadales</taxon>
        <taxon>Pseudomonadaceae</taxon>
        <taxon>Pseudomonas</taxon>
    </lineage>
</organism>
<dbReference type="AlphaFoldDB" id="A0A2D0ADQ4"/>
<dbReference type="Proteomes" id="UP000198145">
    <property type="component" value="Unassembled WGS sequence"/>
</dbReference>
<name>A0A2D0ADQ4_PSENT</name>
<sequence length="181" mass="19939">MRTGRLDTPAELLVLGPELQPQVLDWMWFGIRAKEGEAPVAIGLRSPAKVEVRGWWDARLQQGRYLRADGRLLHLDGVRDVTGQQAELVMTATELVGEAALYQPAGGNAAACRVYLVHGVKRVGEAVGLSAYSTPLEAAVIEVGRPQAGSEFIVDGVIWRVTGLVEEDDDRIVRRMWVRRV</sequence>
<dbReference type="InterPro" id="IPR008018">
    <property type="entry name" value="Phage_tail_attach_FII"/>
</dbReference>
<dbReference type="RefSeq" id="WP_088417692.1">
    <property type="nucleotide sequence ID" value="NZ_NJBA01000004.1"/>
</dbReference>
<evidence type="ECO:0000313" key="2">
    <source>
        <dbReference type="Proteomes" id="UP000198145"/>
    </source>
</evidence>
<evidence type="ECO:0000313" key="1">
    <source>
        <dbReference type="EMBL" id="OWP50266.1"/>
    </source>
</evidence>
<dbReference type="Pfam" id="PF05354">
    <property type="entry name" value="Phage_attach"/>
    <property type="match status" value="1"/>
</dbReference>
<reference evidence="1 2" key="1">
    <citation type="submission" date="2017-06" db="EMBL/GenBank/DDBJ databases">
        <title>Draft genome of Pseudomonas nitroreducens DF05.</title>
        <authorList>
            <person name="Iyer R."/>
        </authorList>
    </citation>
    <scope>NUCLEOTIDE SEQUENCE [LARGE SCALE GENOMIC DNA]</scope>
    <source>
        <strain evidence="1 2">DF05</strain>
    </source>
</reference>
<proteinExistence type="predicted"/>
<comment type="caution">
    <text evidence="1">The sequence shown here is derived from an EMBL/GenBank/DDBJ whole genome shotgun (WGS) entry which is preliminary data.</text>
</comment>
<dbReference type="EMBL" id="NJBA01000004">
    <property type="protein sequence ID" value="OWP50266.1"/>
    <property type="molecule type" value="Genomic_DNA"/>
</dbReference>
<protein>
    <submittedName>
        <fullName evidence="1">Uncharacterized protein</fullName>
    </submittedName>
</protein>